<dbReference type="RefSeq" id="WP_162444301.1">
    <property type="nucleotide sequence ID" value="NZ_CP048222.1"/>
</dbReference>
<sequence>MSLPWIHSPYLDIDSIASRIYGTTSKWHTYRLRQKIQGSLPFESWEIELLNEVKEELLSYVAPSSTSLGIQTEANRQS</sequence>
<reference evidence="1 2" key="1">
    <citation type="submission" date="2020-01" db="EMBL/GenBank/DDBJ databases">
        <authorList>
            <person name="Kim M.K."/>
        </authorList>
    </citation>
    <scope>NUCLEOTIDE SEQUENCE [LARGE SCALE GENOMIC DNA]</scope>
    <source>
        <strain evidence="1 2">172606-1</strain>
    </source>
</reference>
<organism evidence="1 2">
    <name type="scientific">Rhodocytophaga rosea</name>
    <dbReference type="NCBI Taxonomy" id="2704465"/>
    <lineage>
        <taxon>Bacteria</taxon>
        <taxon>Pseudomonadati</taxon>
        <taxon>Bacteroidota</taxon>
        <taxon>Cytophagia</taxon>
        <taxon>Cytophagales</taxon>
        <taxon>Rhodocytophagaceae</taxon>
        <taxon>Rhodocytophaga</taxon>
    </lineage>
</organism>
<dbReference type="AlphaFoldDB" id="A0A6C0GK12"/>
<dbReference type="KEGG" id="rhoz:GXP67_17400"/>
<proteinExistence type="predicted"/>
<name>A0A6C0GK12_9BACT</name>
<dbReference type="EMBL" id="CP048222">
    <property type="protein sequence ID" value="QHT68287.1"/>
    <property type="molecule type" value="Genomic_DNA"/>
</dbReference>
<evidence type="ECO:0000313" key="2">
    <source>
        <dbReference type="Proteomes" id="UP000480178"/>
    </source>
</evidence>
<evidence type="ECO:0000313" key="1">
    <source>
        <dbReference type="EMBL" id="QHT68287.1"/>
    </source>
</evidence>
<keyword evidence="2" id="KW-1185">Reference proteome</keyword>
<gene>
    <name evidence="1" type="ORF">GXP67_17400</name>
</gene>
<dbReference type="Proteomes" id="UP000480178">
    <property type="component" value="Chromosome"/>
</dbReference>
<accession>A0A6C0GK12</accession>
<protein>
    <submittedName>
        <fullName evidence="1">Uncharacterized protein</fullName>
    </submittedName>
</protein>